<dbReference type="RefSeq" id="XP_056691661.1">
    <property type="nucleotide sequence ID" value="XM_056835683.1"/>
</dbReference>
<dbReference type="Pfam" id="PF00078">
    <property type="entry name" value="RVT_1"/>
    <property type="match status" value="1"/>
</dbReference>
<evidence type="ECO:0000313" key="3">
    <source>
        <dbReference type="Proteomes" id="UP000813463"/>
    </source>
</evidence>
<gene>
    <name evidence="4" type="primary">LOC110776629</name>
</gene>
<dbReference type="PANTHER" id="PTHR33116:SF84">
    <property type="entry name" value="RNA-DIRECTED DNA POLYMERASE"/>
    <property type="match status" value="1"/>
</dbReference>
<reference evidence="4" key="2">
    <citation type="submission" date="2025-08" db="UniProtKB">
        <authorList>
            <consortium name="RefSeq"/>
        </authorList>
    </citation>
    <scope>IDENTIFICATION</scope>
    <source>
        <tissue evidence="4">Leaf</tissue>
    </source>
</reference>
<name>A0ABM3R7R3_SPIOL</name>
<dbReference type="SUPFAM" id="SSF56672">
    <property type="entry name" value="DNA/RNA polymerases"/>
    <property type="match status" value="1"/>
</dbReference>
<feature type="domain" description="Reverse transcriptase" evidence="2">
    <location>
        <begin position="1"/>
        <end position="147"/>
    </location>
</feature>
<evidence type="ECO:0000256" key="1">
    <source>
        <dbReference type="SAM" id="MobiDB-lite"/>
    </source>
</evidence>
<evidence type="ECO:0000313" key="4">
    <source>
        <dbReference type="RefSeq" id="XP_056691661.1"/>
    </source>
</evidence>
<accession>A0ABM3R7R3</accession>
<dbReference type="InterPro" id="IPR043502">
    <property type="entry name" value="DNA/RNA_pol_sf"/>
</dbReference>
<sequence length="309" mass="35117">MACLSTASYYFNVNGEMTMPIKGKKGLRQGDPISPYLFVLCMEYLNRCLLELKDNKDYKYHPKCKKLNLYHVCFADDLLLFSRGDAQSIRQLFSAFQKFSFVSGLRANQAKTSIYFGGVPCEVHNLILEEFQISKGDLPFKYLGVPLSSKKLSIAACQPLIKNVLSRIDRWASKLLSYAGRLQLIKSILFGVQTYWCQVFVLPKKVLKVIQVACRYFLWSGASGATKRNLIVWDKLCLPKSAGGLKIINIELCIKKIHLQVTVEYYNEEWQGFEEAITFFVTMGRPRKTQAKSAGKKSKKQDEGAISKP</sequence>
<dbReference type="PANTHER" id="PTHR33116">
    <property type="entry name" value="REVERSE TRANSCRIPTASE ZINC-BINDING DOMAIN-CONTAINING PROTEIN-RELATED-RELATED"/>
    <property type="match status" value="1"/>
</dbReference>
<dbReference type="PROSITE" id="PS50878">
    <property type="entry name" value="RT_POL"/>
    <property type="match status" value="1"/>
</dbReference>
<dbReference type="GeneID" id="110776629"/>
<proteinExistence type="predicted"/>
<evidence type="ECO:0000259" key="2">
    <source>
        <dbReference type="PROSITE" id="PS50878"/>
    </source>
</evidence>
<reference evidence="3" key="1">
    <citation type="journal article" date="2021" name="Nat. Commun.">
        <title>Genomic analyses provide insights into spinach domestication and the genetic basis of agronomic traits.</title>
        <authorList>
            <person name="Cai X."/>
            <person name="Sun X."/>
            <person name="Xu C."/>
            <person name="Sun H."/>
            <person name="Wang X."/>
            <person name="Ge C."/>
            <person name="Zhang Z."/>
            <person name="Wang Q."/>
            <person name="Fei Z."/>
            <person name="Jiao C."/>
            <person name="Wang Q."/>
        </authorList>
    </citation>
    <scope>NUCLEOTIDE SEQUENCE [LARGE SCALE GENOMIC DNA]</scope>
    <source>
        <strain evidence="3">cv. Varoflay</strain>
    </source>
</reference>
<dbReference type="InterPro" id="IPR000477">
    <property type="entry name" value="RT_dom"/>
</dbReference>
<dbReference type="Proteomes" id="UP000813463">
    <property type="component" value="Chromosome 2"/>
</dbReference>
<protein>
    <recommendedName>
        <fullName evidence="2">Reverse transcriptase domain-containing protein</fullName>
    </recommendedName>
</protein>
<feature type="region of interest" description="Disordered" evidence="1">
    <location>
        <begin position="287"/>
        <end position="309"/>
    </location>
</feature>
<keyword evidence="3" id="KW-1185">Reference proteome</keyword>
<feature type="compositionally biased region" description="Basic and acidic residues" evidence="1">
    <location>
        <begin position="300"/>
        <end position="309"/>
    </location>
</feature>
<organism evidence="3 4">
    <name type="scientific">Spinacia oleracea</name>
    <name type="common">Spinach</name>
    <dbReference type="NCBI Taxonomy" id="3562"/>
    <lineage>
        <taxon>Eukaryota</taxon>
        <taxon>Viridiplantae</taxon>
        <taxon>Streptophyta</taxon>
        <taxon>Embryophyta</taxon>
        <taxon>Tracheophyta</taxon>
        <taxon>Spermatophyta</taxon>
        <taxon>Magnoliopsida</taxon>
        <taxon>eudicotyledons</taxon>
        <taxon>Gunneridae</taxon>
        <taxon>Pentapetalae</taxon>
        <taxon>Caryophyllales</taxon>
        <taxon>Chenopodiaceae</taxon>
        <taxon>Chenopodioideae</taxon>
        <taxon>Anserineae</taxon>
        <taxon>Spinacia</taxon>
    </lineage>
</organism>
<feature type="compositionally biased region" description="Basic residues" evidence="1">
    <location>
        <begin position="287"/>
        <end position="299"/>
    </location>
</feature>